<dbReference type="GO" id="GO:0008519">
    <property type="term" value="F:ammonium channel activity"/>
    <property type="evidence" value="ECO:0007669"/>
    <property type="project" value="InterPro"/>
</dbReference>
<evidence type="ECO:0000313" key="9">
    <source>
        <dbReference type="EMBL" id="GFS06369.1"/>
    </source>
</evidence>
<dbReference type="AlphaFoldDB" id="A0AAV4IBD8"/>
<comment type="subcellular location">
    <subcellularLocation>
        <location evidence="1">Membrane</location>
        <topology evidence="1">Multi-pass membrane protein</topology>
    </subcellularLocation>
</comment>
<keyword evidence="3" id="KW-0813">Transport</keyword>
<evidence type="ECO:0000256" key="6">
    <source>
        <dbReference type="ARBA" id="ARBA00023136"/>
    </source>
</evidence>
<keyword evidence="4" id="KW-0812">Transmembrane</keyword>
<comment type="similarity">
    <text evidence="2">Belongs to the ammonia transporter channel (TC 1.A.11.2) family.</text>
</comment>
<evidence type="ECO:0000256" key="1">
    <source>
        <dbReference type="ARBA" id="ARBA00004141"/>
    </source>
</evidence>
<accession>A0AAV4IBD8</accession>
<dbReference type="PANTHER" id="PTHR11730">
    <property type="entry name" value="AMMONIUM TRANSPORTER"/>
    <property type="match status" value="1"/>
</dbReference>
<evidence type="ECO:0000256" key="4">
    <source>
        <dbReference type="ARBA" id="ARBA00022692"/>
    </source>
</evidence>
<dbReference type="PANTHER" id="PTHR11730:SF6">
    <property type="entry name" value="AMMONIUM TRANSPORTER"/>
    <property type="match status" value="1"/>
</dbReference>
<feature type="domain" description="Ammonium transporter AmtB-like" evidence="8">
    <location>
        <begin position="6"/>
        <end position="57"/>
    </location>
</feature>
<protein>
    <submittedName>
        <fullName evidence="9">Ammonium transporter</fullName>
    </submittedName>
</protein>
<dbReference type="Pfam" id="PF00909">
    <property type="entry name" value="Ammonium_transp"/>
    <property type="match status" value="1"/>
</dbReference>
<evidence type="ECO:0000259" key="8">
    <source>
        <dbReference type="Pfam" id="PF00909"/>
    </source>
</evidence>
<dbReference type="Gene3D" id="1.10.3430.10">
    <property type="entry name" value="Ammonium transporter AmtB like domains"/>
    <property type="match status" value="1"/>
</dbReference>
<sequence>MFRRPASCPIIHPWESLLIGAVGALVTIGCDVLLNRLQVDDPVAAVAVHGASGAWVGGTLGKIYKNRADNNSIFSWQPVN</sequence>
<evidence type="ECO:0000313" key="10">
    <source>
        <dbReference type="Proteomes" id="UP000762676"/>
    </source>
</evidence>
<evidence type="ECO:0000256" key="3">
    <source>
        <dbReference type="ARBA" id="ARBA00022448"/>
    </source>
</evidence>
<dbReference type="SUPFAM" id="SSF111352">
    <property type="entry name" value="Ammonium transporter"/>
    <property type="match status" value="1"/>
</dbReference>
<dbReference type="EMBL" id="BMAT01002420">
    <property type="protein sequence ID" value="GFS06369.1"/>
    <property type="molecule type" value="Genomic_DNA"/>
</dbReference>
<keyword evidence="5" id="KW-1133">Transmembrane helix</keyword>
<dbReference type="Proteomes" id="UP000762676">
    <property type="component" value="Unassembled WGS sequence"/>
</dbReference>
<dbReference type="GO" id="GO:0005886">
    <property type="term" value="C:plasma membrane"/>
    <property type="evidence" value="ECO:0007669"/>
    <property type="project" value="TreeGrafter"/>
</dbReference>
<keyword evidence="10" id="KW-1185">Reference proteome</keyword>
<dbReference type="InterPro" id="IPR024041">
    <property type="entry name" value="NH4_transpt_AmtB-like_dom"/>
</dbReference>
<dbReference type="InterPro" id="IPR029020">
    <property type="entry name" value="Ammonium/urea_transptr"/>
</dbReference>
<organism evidence="9 10">
    <name type="scientific">Elysia marginata</name>
    <dbReference type="NCBI Taxonomy" id="1093978"/>
    <lineage>
        <taxon>Eukaryota</taxon>
        <taxon>Metazoa</taxon>
        <taxon>Spiralia</taxon>
        <taxon>Lophotrochozoa</taxon>
        <taxon>Mollusca</taxon>
        <taxon>Gastropoda</taxon>
        <taxon>Heterobranchia</taxon>
        <taxon>Euthyneura</taxon>
        <taxon>Panpulmonata</taxon>
        <taxon>Sacoglossa</taxon>
        <taxon>Placobranchoidea</taxon>
        <taxon>Plakobranchidae</taxon>
        <taxon>Elysia</taxon>
    </lineage>
</organism>
<evidence type="ECO:0000256" key="5">
    <source>
        <dbReference type="ARBA" id="ARBA00022989"/>
    </source>
</evidence>
<dbReference type="GO" id="GO:0097272">
    <property type="term" value="P:ammonium homeostasis"/>
    <property type="evidence" value="ECO:0007669"/>
    <property type="project" value="TreeGrafter"/>
</dbReference>
<gene>
    <name evidence="9" type="ORF">ElyMa_001221300</name>
</gene>
<evidence type="ECO:0000256" key="2">
    <source>
        <dbReference type="ARBA" id="ARBA00005887"/>
    </source>
</evidence>
<proteinExistence type="inferred from homology"/>
<keyword evidence="7" id="KW-0924">Ammonia transport</keyword>
<comment type="caution">
    <text evidence="9">The sequence shown here is derived from an EMBL/GenBank/DDBJ whole genome shotgun (WGS) entry which is preliminary data.</text>
</comment>
<name>A0AAV4IBD8_9GAST</name>
<dbReference type="PROSITE" id="PS51257">
    <property type="entry name" value="PROKAR_LIPOPROTEIN"/>
    <property type="match status" value="1"/>
</dbReference>
<keyword evidence="6" id="KW-0472">Membrane</keyword>
<evidence type="ECO:0000256" key="7">
    <source>
        <dbReference type="ARBA" id="ARBA00023177"/>
    </source>
</evidence>
<reference evidence="9 10" key="1">
    <citation type="journal article" date="2021" name="Elife">
        <title>Chloroplast acquisition without the gene transfer in kleptoplastic sea slugs, Plakobranchus ocellatus.</title>
        <authorList>
            <person name="Maeda T."/>
            <person name="Takahashi S."/>
            <person name="Yoshida T."/>
            <person name="Shimamura S."/>
            <person name="Takaki Y."/>
            <person name="Nagai Y."/>
            <person name="Toyoda A."/>
            <person name="Suzuki Y."/>
            <person name="Arimoto A."/>
            <person name="Ishii H."/>
            <person name="Satoh N."/>
            <person name="Nishiyama T."/>
            <person name="Hasebe M."/>
            <person name="Maruyama T."/>
            <person name="Minagawa J."/>
            <person name="Obokata J."/>
            <person name="Shigenobu S."/>
        </authorList>
    </citation>
    <scope>NUCLEOTIDE SEQUENCE [LARGE SCALE GENOMIC DNA]</scope>
</reference>